<sequence>MNQSANQKTNHSHNNSNENLQNFSNQIFNVRRMLIEQFNRIEKDLQSKFNNNQEKFATKEELYSVIGKMQEFRHEIEKTLMPHEDISEESIAEDLFTGLNPFNLRKKYHELSLRLRSEEVDPFGYDPIFDKFVRPLLDFFYIKYWRVETYGISNIPAEGPALLVGNHSGGLPYDATMLKLAVQKEHHMHRELRFMVEDFLFHFPFLGSLMNRFGGVRASQENAQQLLENNHPVVVFPEGVKGLGKLYRDKYHLARFGRGGFIKLCLRTRAPLVPVAFIGPEEIHPMLARETVFSRMIGVPYTPVTWTFPWLGPLGLVPLPSKWSIHILPSVDFSNFGPGAENDRVLVYKMSRMIKEQIQDTIVDKLKNRRSIWFG</sequence>
<dbReference type="PANTHER" id="PTHR22753:SF14">
    <property type="entry name" value="MONOACYLGLYCEROL_DIACYLGLYCEROL O-ACYLTRANSFERASE"/>
    <property type="match status" value="1"/>
</dbReference>
<evidence type="ECO:0000259" key="2">
    <source>
        <dbReference type="SMART" id="SM00563"/>
    </source>
</evidence>
<dbReference type="CDD" id="cd07987">
    <property type="entry name" value="LPLAT_MGAT-like"/>
    <property type="match status" value="1"/>
</dbReference>
<dbReference type="Pfam" id="PF01553">
    <property type="entry name" value="Acyltransferase"/>
    <property type="match status" value="1"/>
</dbReference>
<protein>
    <recommendedName>
        <fullName evidence="2">Phospholipid/glycerol acyltransferase domain-containing protein</fullName>
    </recommendedName>
</protein>
<dbReference type="GO" id="GO:0016020">
    <property type="term" value="C:membrane"/>
    <property type="evidence" value="ECO:0007669"/>
    <property type="project" value="TreeGrafter"/>
</dbReference>
<feature type="compositionally biased region" description="Low complexity" evidence="1">
    <location>
        <begin position="12"/>
        <end position="21"/>
    </location>
</feature>
<dbReference type="GO" id="GO:0016746">
    <property type="term" value="F:acyltransferase activity"/>
    <property type="evidence" value="ECO:0007669"/>
    <property type="project" value="InterPro"/>
</dbReference>
<evidence type="ECO:0000313" key="4">
    <source>
        <dbReference type="Proteomes" id="UP000184731"/>
    </source>
</evidence>
<dbReference type="EMBL" id="CP017834">
    <property type="protein sequence ID" value="APJ04226.1"/>
    <property type="molecule type" value="Genomic_DNA"/>
</dbReference>
<dbReference type="OrthoDB" id="5241618at2"/>
<dbReference type="STRING" id="1915309.AXG55_10035"/>
<name>A0A1L4D204_9BACT</name>
<evidence type="ECO:0000313" key="3">
    <source>
        <dbReference type="EMBL" id="APJ04226.1"/>
    </source>
</evidence>
<keyword evidence="4" id="KW-1185">Reference proteome</keyword>
<organism evidence="3 4">
    <name type="scientific">Silvanigrella aquatica</name>
    <dbReference type="NCBI Taxonomy" id="1915309"/>
    <lineage>
        <taxon>Bacteria</taxon>
        <taxon>Pseudomonadati</taxon>
        <taxon>Bdellovibrionota</taxon>
        <taxon>Oligoflexia</taxon>
        <taxon>Silvanigrellales</taxon>
        <taxon>Silvanigrellaceae</taxon>
        <taxon>Silvanigrella</taxon>
    </lineage>
</organism>
<reference evidence="3 4" key="1">
    <citation type="submission" date="2016-10" db="EMBL/GenBank/DDBJ databases">
        <title>Silvanigrella aquatica sp. nov., isolated from a freshwater lake located in the Black Forest, Germany, description of Silvanigrellaceae fam. nov., Silvanigrellales ord. nov., reclassification of the order Bdellovibrionales in the class Oligoflexia, reclassification of the families Bacteriovoracaceae and Halobacteriovoraceae in the new order Bacteriovoracales ord. nov., and reclassification of the family Pseudobacteriovoracaceae in the order Oligoflexiales.</title>
        <authorList>
            <person name="Hahn M.W."/>
            <person name="Schmidt J."/>
            <person name="Koll U."/>
            <person name="Rohde M."/>
            <person name="Verbag S."/>
            <person name="Pitt A."/>
            <person name="Nakai R."/>
            <person name="Naganuma T."/>
            <person name="Lang E."/>
        </authorList>
    </citation>
    <scope>NUCLEOTIDE SEQUENCE [LARGE SCALE GENOMIC DNA]</scope>
    <source>
        <strain evidence="3 4">MWH-Nonnen-W8red</strain>
    </source>
</reference>
<evidence type="ECO:0000256" key="1">
    <source>
        <dbReference type="SAM" id="MobiDB-lite"/>
    </source>
</evidence>
<feature type="region of interest" description="Disordered" evidence="1">
    <location>
        <begin position="1"/>
        <end position="21"/>
    </location>
</feature>
<dbReference type="AlphaFoldDB" id="A0A1L4D204"/>
<accession>A0A1L4D204</accession>
<dbReference type="InterPro" id="IPR002123">
    <property type="entry name" value="Plipid/glycerol_acylTrfase"/>
</dbReference>
<gene>
    <name evidence="3" type="ORF">AXG55_10035</name>
</gene>
<dbReference type="PANTHER" id="PTHR22753">
    <property type="entry name" value="TRANSMEMBRANE PROTEIN 68"/>
    <property type="match status" value="1"/>
</dbReference>
<dbReference type="SMART" id="SM00563">
    <property type="entry name" value="PlsC"/>
    <property type="match status" value="1"/>
</dbReference>
<dbReference type="Proteomes" id="UP000184731">
    <property type="component" value="Chromosome"/>
</dbReference>
<dbReference type="RefSeq" id="WP_148697980.1">
    <property type="nucleotide sequence ID" value="NZ_CP017834.1"/>
</dbReference>
<dbReference type="SUPFAM" id="SSF69593">
    <property type="entry name" value="Glycerol-3-phosphate (1)-acyltransferase"/>
    <property type="match status" value="1"/>
</dbReference>
<dbReference type="KEGG" id="saqi:AXG55_10035"/>
<feature type="domain" description="Phospholipid/glycerol acyltransferase" evidence="2">
    <location>
        <begin position="161"/>
        <end position="280"/>
    </location>
</feature>
<proteinExistence type="predicted"/>